<name>A0A9D4G378_DREPO</name>
<accession>A0A9D4G378</accession>
<reference evidence="2" key="2">
    <citation type="submission" date="2020-11" db="EMBL/GenBank/DDBJ databases">
        <authorList>
            <person name="McCartney M.A."/>
            <person name="Auch B."/>
            <person name="Kono T."/>
            <person name="Mallez S."/>
            <person name="Becker A."/>
            <person name="Gohl D.M."/>
            <person name="Silverstein K.A.T."/>
            <person name="Koren S."/>
            <person name="Bechman K.B."/>
            <person name="Herman A."/>
            <person name="Abrahante J.E."/>
            <person name="Garbe J."/>
        </authorList>
    </citation>
    <scope>NUCLEOTIDE SEQUENCE</scope>
    <source>
        <strain evidence="2">Duluth1</strain>
        <tissue evidence="2">Whole animal</tissue>
    </source>
</reference>
<dbReference type="Proteomes" id="UP000828390">
    <property type="component" value="Unassembled WGS sequence"/>
</dbReference>
<evidence type="ECO:0000313" key="2">
    <source>
        <dbReference type="EMBL" id="KAH3809754.1"/>
    </source>
</evidence>
<sequence>MSNHKEIEEGQTCVTFQDEWRVGENDHPDCACEYELAKMNAEETEDTDSGYASSQEKDTWTPNDVDTTSTIILSADNLDMD</sequence>
<reference evidence="2" key="1">
    <citation type="journal article" date="2019" name="bioRxiv">
        <title>The Genome of the Zebra Mussel, Dreissena polymorpha: A Resource for Invasive Species Research.</title>
        <authorList>
            <person name="McCartney M.A."/>
            <person name="Auch B."/>
            <person name="Kono T."/>
            <person name="Mallez S."/>
            <person name="Zhang Y."/>
            <person name="Obille A."/>
            <person name="Becker A."/>
            <person name="Abrahante J.E."/>
            <person name="Garbe J."/>
            <person name="Badalamenti J.P."/>
            <person name="Herman A."/>
            <person name="Mangelson H."/>
            <person name="Liachko I."/>
            <person name="Sullivan S."/>
            <person name="Sone E.D."/>
            <person name="Koren S."/>
            <person name="Silverstein K.A.T."/>
            <person name="Beckman K.B."/>
            <person name="Gohl D.M."/>
        </authorList>
    </citation>
    <scope>NUCLEOTIDE SEQUENCE</scope>
    <source>
        <strain evidence="2">Duluth1</strain>
        <tissue evidence="2">Whole animal</tissue>
    </source>
</reference>
<dbReference type="EMBL" id="JAIWYP010000006">
    <property type="protein sequence ID" value="KAH3809754.1"/>
    <property type="molecule type" value="Genomic_DNA"/>
</dbReference>
<evidence type="ECO:0000256" key="1">
    <source>
        <dbReference type="SAM" id="MobiDB-lite"/>
    </source>
</evidence>
<feature type="compositionally biased region" description="Polar residues" evidence="1">
    <location>
        <begin position="50"/>
        <end position="72"/>
    </location>
</feature>
<dbReference type="AlphaFoldDB" id="A0A9D4G378"/>
<feature type="region of interest" description="Disordered" evidence="1">
    <location>
        <begin position="41"/>
        <end position="81"/>
    </location>
</feature>
<comment type="caution">
    <text evidence="2">The sequence shown here is derived from an EMBL/GenBank/DDBJ whole genome shotgun (WGS) entry which is preliminary data.</text>
</comment>
<keyword evidence="3" id="KW-1185">Reference proteome</keyword>
<organism evidence="2 3">
    <name type="scientific">Dreissena polymorpha</name>
    <name type="common">Zebra mussel</name>
    <name type="synonym">Mytilus polymorpha</name>
    <dbReference type="NCBI Taxonomy" id="45954"/>
    <lineage>
        <taxon>Eukaryota</taxon>
        <taxon>Metazoa</taxon>
        <taxon>Spiralia</taxon>
        <taxon>Lophotrochozoa</taxon>
        <taxon>Mollusca</taxon>
        <taxon>Bivalvia</taxon>
        <taxon>Autobranchia</taxon>
        <taxon>Heteroconchia</taxon>
        <taxon>Euheterodonta</taxon>
        <taxon>Imparidentia</taxon>
        <taxon>Neoheterodontei</taxon>
        <taxon>Myida</taxon>
        <taxon>Dreissenoidea</taxon>
        <taxon>Dreissenidae</taxon>
        <taxon>Dreissena</taxon>
    </lineage>
</organism>
<gene>
    <name evidence="2" type="ORF">DPMN_138132</name>
</gene>
<proteinExistence type="predicted"/>
<protein>
    <submittedName>
        <fullName evidence="2">Uncharacterized protein</fullName>
    </submittedName>
</protein>
<evidence type="ECO:0000313" key="3">
    <source>
        <dbReference type="Proteomes" id="UP000828390"/>
    </source>
</evidence>